<evidence type="ECO:0000256" key="1">
    <source>
        <dbReference type="ARBA" id="ARBA00004141"/>
    </source>
</evidence>
<evidence type="ECO:0000256" key="2">
    <source>
        <dbReference type="ARBA" id="ARBA00022692"/>
    </source>
</evidence>
<comment type="subcellular location">
    <subcellularLocation>
        <location evidence="1">Membrane</location>
        <topology evidence="1">Multi-pass membrane protein</topology>
    </subcellularLocation>
</comment>
<protein>
    <recommendedName>
        <fullName evidence="6">Major facilitator superfamily (MFS) profile domain-containing protein</fullName>
    </recommendedName>
</protein>
<keyword evidence="2 5" id="KW-0812">Transmembrane</keyword>
<feature type="transmembrane region" description="Helical" evidence="5">
    <location>
        <begin position="477"/>
        <end position="496"/>
    </location>
</feature>
<dbReference type="GO" id="GO:0016020">
    <property type="term" value="C:membrane"/>
    <property type="evidence" value="ECO:0007669"/>
    <property type="project" value="UniProtKB-SubCell"/>
</dbReference>
<evidence type="ECO:0000259" key="6">
    <source>
        <dbReference type="PROSITE" id="PS50850"/>
    </source>
</evidence>
<feature type="transmembrane region" description="Helical" evidence="5">
    <location>
        <begin position="309"/>
        <end position="329"/>
    </location>
</feature>
<evidence type="ECO:0000256" key="5">
    <source>
        <dbReference type="SAM" id="Phobius"/>
    </source>
</evidence>
<dbReference type="Proteomes" id="UP001152592">
    <property type="component" value="Unassembled WGS sequence"/>
</dbReference>
<sequence>MLSTGSTLPTLQGELREEELISDPEVTNKTDSRIESTSFSSTFQEVAFILIIGLSQLFSVGGLGNTAYSMDQIGTSLGTNSNGQLSWFLASYSLCGGVFVLVTGRLGDHFGHKYVFLFGWVWMAIWSLVCGFAHNIIIFDIARGMMGVGNGALVPNSFALLARAFPPFSAKKNIAFAFLGFCAPSGYIFGGMVGAAFGQKVTWRWGFWFWAIGCLVLSLATFVIVPHRIGSPIPGLSLRQFDYIGSMLGVAALILFSFAWNQASVVGWQEPYVYVIFIVSVFLLAGFIFSQSRVAAPVLPNSLWARPGFAPVVTAMAFGWMSFGIFLYYTTVYILTVHNTQPLAAVAQMVPLVIGGLFATASVGLFIGQTPAQYIFGVSMFSFFLGNLLMSFVNYSNVYWAFIFPACLLVVGGPDLSFASSGILISNAVLPEEQGVAGSFISTVVQYSISIGLGIAATVESHSNDGGKNPVRGYRSAFWLGVGLAAIGFLIVLFFVRDHRFKSQERDQPVVQSIDTEKL</sequence>
<dbReference type="SUPFAM" id="SSF103473">
    <property type="entry name" value="MFS general substrate transporter"/>
    <property type="match status" value="1"/>
</dbReference>
<dbReference type="PANTHER" id="PTHR42718">
    <property type="entry name" value="MAJOR FACILITATOR SUPERFAMILY MULTIDRUG TRANSPORTER MFSC"/>
    <property type="match status" value="1"/>
</dbReference>
<dbReference type="AlphaFoldDB" id="A0A9W4N9A9"/>
<comment type="caution">
    <text evidence="7">The sequence shown here is derived from an EMBL/GenBank/DDBJ whole genome shotgun (WGS) entry which is preliminary data.</text>
</comment>
<evidence type="ECO:0000256" key="4">
    <source>
        <dbReference type="ARBA" id="ARBA00023136"/>
    </source>
</evidence>
<feature type="transmembrane region" description="Helical" evidence="5">
    <location>
        <begin position="174"/>
        <end position="195"/>
    </location>
</feature>
<evidence type="ECO:0000313" key="8">
    <source>
        <dbReference type="Proteomes" id="UP001152592"/>
    </source>
</evidence>
<accession>A0A9W4N9A9</accession>
<organism evidence="7 8">
    <name type="scientific">Penicillium salamii</name>
    <dbReference type="NCBI Taxonomy" id="1612424"/>
    <lineage>
        <taxon>Eukaryota</taxon>
        <taxon>Fungi</taxon>
        <taxon>Dikarya</taxon>
        <taxon>Ascomycota</taxon>
        <taxon>Pezizomycotina</taxon>
        <taxon>Eurotiomycetes</taxon>
        <taxon>Eurotiomycetidae</taxon>
        <taxon>Eurotiales</taxon>
        <taxon>Aspergillaceae</taxon>
        <taxon>Penicillium</taxon>
    </lineage>
</organism>
<dbReference type="GO" id="GO:0022857">
    <property type="term" value="F:transmembrane transporter activity"/>
    <property type="evidence" value="ECO:0007669"/>
    <property type="project" value="InterPro"/>
</dbReference>
<feature type="transmembrane region" description="Helical" evidence="5">
    <location>
        <begin position="241"/>
        <end position="260"/>
    </location>
</feature>
<dbReference type="PANTHER" id="PTHR42718:SF41">
    <property type="entry name" value="MFS TRANSPORTER OF UNKOWN SPECIFICITY (AFU_ORTHOLOGUE AFUA_5G09940)-RELATED"/>
    <property type="match status" value="1"/>
</dbReference>
<reference evidence="7" key="1">
    <citation type="submission" date="2021-07" db="EMBL/GenBank/DDBJ databases">
        <authorList>
            <person name="Branca A.L. A."/>
        </authorList>
    </citation>
    <scope>NUCLEOTIDE SEQUENCE</scope>
</reference>
<dbReference type="OrthoDB" id="43460at2759"/>
<feature type="transmembrane region" description="Helical" evidence="5">
    <location>
        <begin position="349"/>
        <end position="367"/>
    </location>
</feature>
<feature type="domain" description="Major facilitator superfamily (MFS) profile" evidence="6">
    <location>
        <begin position="48"/>
        <end position="500"/>
    </location>
</feature>
<dbReference type="Gene3D" id="1.20.1250.20">
    <property type="entry name" value="MFS general substrate transporter like domains"/>
    <property type="match status" value="1"/>
</dbReference>
<dbReference type="InterPro" id="IPR020846">
    <property type="entry name" value="MFS_dom"/>
</dbReference>
<proteinExistence type="predicted"/>
<feature type="transmembrane region" description="Helical" evidence="5">
    <location>
        <begin position="272"/>
        <end position="289"/>
    </location>
</feature>
<keyword evidence="4 5" id="KW-0472">Membrane</keyword>
<dbReference type="Pfam" id="PF07690">
    <property type="entry name" value="MFS_1"/>
    <property type="match status" value="1"/>
</dbReference>
<feature type="transmembrane region" description="Helical" evidence="5">
    <location>
        <begin position="84"/>
        <end position="102"/>
    </location>
</feature>
<evidence type="ECO:0000313" key="7">
    <source>
        <dbReference type="EMBL" id="CAG8331849.1"/>
    </source>
</evidence>
<gene>
    <name evidence="7" type="ORF">PSALAMII_LOCUS2569</name>
</gene>
<feature type="transmembrane region" description="Helical" evidence="5">
    <location>
        <begin position="207"/>
        <end position="229"/>
    </location>
</feature>
<dbReference type="PROSITE" id="PS50850">
    <property type="entry name" value="MFS"/>
    <property type="match status" value="1"/>
</dbReference>
<dbReference type="InterPro" id="IPR011701">
    <property type="entry name" value="MFS"/>
</dbReference>
<name>A0A9W4N9A9_9EURO</name>
<dbReference type="InterPro" id="IPR036259">
    <property type="entry name" value="MFS_trans_sf"/>
</dbReference>
<keyword evidence="3 5" id="KW-1133">Transmembrane helix</keyword>
<dbReference type="EMBL" id="CAJVPD010000111">
    <property type="protein sequence ID" value="CAG8331849.1"/>
    <property type="molecule type" value="Genomic_DNA"/>
</dbReference>
<evidence type="ECO:0000256" key="3">
    <source>
        <dbReference type="ARBA" id="ARBA00022989"/>
    </source>
</evidence>
<feature type="transmembrane region" description="Helical" evidence="5">
    <location>
        <begin position="114"/>
        <end position="138"/>
    </location>
</feature>
<feature type="transmembrane region" description="Helical" evidence="5">
    <location>
        <begin position="144"/>
        <end position="162"/>
    </location>
</feature>
<feature type="transmembrane region" description="Helical" evidence="5">
    <location>
        <begin position="436"/>
        <end position="457"/>
    </location>
</feature>
<feature type="transmembrane region" description="Helical" evidence="5">
    <location>
        <begin position="399"/>
        <end position="424"/>
    </location>
</feature>
<feature type="transmembrane region" description="Helical" evidence="5">
    <location>
        <begin position="46"/>
        <end position="64"/>
    </location>
</feature>
<dbReference type="Gene3D" id="1.20.1720.10">
    <property type="entry name" value="Multidrug resistance protein D"/>
    <property type="match status" value="1"/>
</dbReference>